<proteinExistence type="predicted"/>
<feature type="domain" description="Gcp-like" evidence="1">
    <location>
        <begin position="30"/>
        <end position="121"/>
    </location>
</feature>
<evidence type="ECO:0000259" key="1">
    <source>
        <dbReference type="Pfam" id="PF00814"/>
    </source>
</evidence>
<dbReference type="Pfam" id="PF00814">
    <property type="entry name" value="TsaD"/>
    <property type="match status" value="1"/>
</dbReference>
<dbReference type="AlphaFoldDB" id="A0A7X5XNR9"/>
<dbReference type="SUPFAM" id="SSF53067">
    <property type="entry name" value="Actin-like ATPase domain"/>
    <property type="match status" value="1"/>
</dbReference>
<reference evidence="2 3" key="1">
    <citation type="submission" date="2020-03" db="EMBL/GenBank/DDBJ databases">
        <title>Genomic Encyclopedia of Type Strains, Phase IV (KMG-IV): sequencing the most valuable type-strain genomes for metagenomic binning, comparative biology and taxonomic classification.</title>
        <authorList>
            <person name="Goeker M."/>
        </authorList>
    </citation>
    <scope>NUCLEOTIDE SEQUENCE [LARGE SCALE GENOMIC DNA]</scope>
    <source>
        <strain evidence="2 3">DSM 25229</strain>
    </source>
</reference>
<comment type="caution">
    <text evidence="2">The sequence shown here is derived from an EMBL/GenBank/DDBJ whole genome shotgun (WGS) entry which is preliminary data.</text>
</comment>
<dbReference type="NCBIfam" id="TIGR03725">
    <property type="entry name" value="T6A_YeaZ"/>
    <property type="match status" value="1"/>
</dbReference>
<dbReference type="GO" id="GO:0002949">
    <property type="term" value="P:tRNA threonylcarbamoyladenosine modification"/>
    <property type="evidence" value="ECO:0007669"/>
    <property type="project" value="InterPro"/>
</dbReference>
<name>A0A7X5XNR9_9SPHN</name>
<dbReference type="InterPro" id="IPR000905">
    <property type="entry name" value="Gcp-like_dom"/>
</dbReference>
<sequence length="206" mass="21128">MRHLIIDSASEACSVALIEAGAVVDYRHEVIGRGHAERLVPLIAELVNGGRADVIAVGCGPGSFAGVRIGVAAARAFALGWQVPVHGFSTLALVAAAAADDIAAAEGALVVMEGGHGQWFVQPFAADLAPRAELRSLLPEEAVGLGDALVVGNRAEAFVAKRGSGRALAMLPDARAFLRLPAGAMLDRPSPIYGRAPDAKPMAARA</sequence>
<dbReference type="Proteomes" id="UP000535078">
    <property type="component" value="Unassembled WGS sequence"/>
</dbReference>
<dbReference type="EMBL" id="JAATIT010000001">
    <property type="protein sequence ID" value="NJB88138.1"/>
    <property type="molecule type" value="Genomic_DNA"/>
</dbReference>
<dbReference type="InterPro" id="IPR043129">
    <property type="entry name" value="ATPase_NBD"/>
</dbReference>
<dbReference type="Gene3D" id="3.30.420.40">
    <property type="match status" value="2"/>
</dbReference>
<dbReference type="RefSeq" id="WP_167918811.1">
    <property type="nucleotide sequence ID" value="NZ_JAATIT010000001.1"/>
</dbReference>
<dbReference type="InterPro" id="IPR022496">
    <property type="entry name" value="T6A_TsaB"/>
</dbReference>
<accession>A0A7X5XNR9</accession>
<evidence type="ECO:0000313" key="2">
    <source>
        <dbReference type="EMBL" id="NJB88138.1"/>
    </source>
</evidence>
<protein>
    <submittedName>
        <fullName evidence="2">tRNA threonylcarbamoyl adenosine modification protein YeaZ</fullName>
    </submittedName>
</protein>
<organism evidence="2 3">
    <name type="scientific">Sphingopyxis italica</name>
    <dbReference type="NCBI Taxonomy" id="1129133"/>
    <lineage>
        <taxon>Bacteria</taxon>
        <taxon>Pseudomonadati</taxon>
        <taxon>Pseudomonadota</taxon>
        <taxon>Alphaproteobacteria</taxon>
        <taxon>Sphingomonadales</taxon>
        <taxon>Sphingomonadaceae</taxon>
        <taxon>Sphingopyxis</taxon>
    </lineage>
</organism>
<evidence type="ECO:0000313" key="3">
    <source>
        <dbReference type="Proteomes" id="UP000535078"/>
    </source>
</evidence>
<keyword evidence="3" id="KW-1185">Reference proteome</keyword>
<gene>
    <name evidence="2" type="ORF">GGR90_000290</name>
</gene>